<dbReference type="Proteomes" id="UP000050465">
    <property type="component" value="Unassembled WGS sequence"/>
</dbReference>
<dbReference type="EMBL" id="LJZR01000094">
    <property type="protein sequence ID" value="KPQ31592.1"/>
    <property type="molecule type" value="Genomic_DNA"/>
</dbReference>
<proteinExistence type="predicted"/>
<evidence type="ECO:0000313" key="1">
    <source>
        <dbReference type="EMBL" id="KPQ31592.1"/>
    </source>
</evidence>
<reference evidence="1 2" key="1">
    <citation type="submission" date="2015-09" db="EMBL/GenBank/DDBJ databases">
        <title>Identification and resolution of microdiversity through metagenomic sequencing of parallel consortia.</title>
        <authorList>
            <person name="Nelson W.C."/>
            <person name="Romine M.F."/>
            <person name="Lindemann S.R."/>
        </authorList>
    </citation>
    <scope>NUCLEOTIDE SEQUENCE [LARGE SCALE GENOMIC DNA]</scope>
    <source>
        <strain evidence="1">Ana</strain>
    </source>
</reference>
<name>A0A0P8BDB9_9CYAN</name>
<feature type="non-terminal residue" evidence="1">
    <location>
        <position position="80"/>
    </location>
</feature>
<organism evidence="1 2">
    <name type="scientific">Phormidesmis priestleyi Ana</name>
    <dbReference type="NCBI Taxonomy" id="1666911"/>
    <lineage>
        <taxon>Bacteria</taxon>
        <taxon>Bacillati</taxon>
        <taxon>Cyanobacteriota</taxon>
        <taxon>Cyanophyceae</taxon>
        <taxon>Leptolyngbyales</taxon>
        <taxon>Leptolyngbyaceae</taxon>
        <taxon>Phormidesmis</taxon>
    </lineage>
</organism>
<gene>
    <name evidence="1" type="ORF">HLUCCA11_23420</name>
</gene>
<accession>A0A0P8BDB9</accession>
<comment type="caution">
    <text evidence="1">The sequence shown here is derived from an EMBL/GenBank/DDBJ whole genome shotgun (WGS) entry which is preliminary data.</text>
</comment>
<dbReference type="AlphaFoldDB" id="A0A0P8BDB9"/>
<sequence>MLTRWPRAGKIGGSIFSGIILLSVLTGQSSEPKVVAIAEPPAVETATAPVVAEPVVSAAYEEAMAKATATTAEIAVAETS</sequence>
<protein>
    <submittedName>
        <fullName evidence="1">Uncharacterized protein</fullName>
    </submittedName>
</protein>
<evidence type="ECO:0000313" key="2">
    <source>
        <dbReference type="Proteomes" id="UP000050465"/>
    </source>
</evidence>